<keyword evidence="4" id="KW-1185">Reference proteome</keyword>
<reference evidence="3 4" key="1">
    <citation type="journal article" date="2014" name="PLoS Genet.">
        <title>Phylogenetically driven sequencing of extremely halophilic archaea reveals strategies for static and dynamic osmo-response.</title>
        <authorList>
            <person name="Becker E.A."/>
            <person name="Seitzer P.M."/>
            <person name="Tritt A."/>
            <person name="Larsen D."/>
            <person name="Krusor M."/>
            <person name="Yao A.I."/>
            <person name="Wu D."/>
            <person name="Madern D."/>
            <person name="Eisen J.A."/>
            <person name="Darling A.E."/>
            <person name="Facciotti M.T."/>
        </authorList>
    </citation>
    <scope>NUCLEOTIDE SEQUENCE [LARGE SCALE GENOMIC DNA]</scope>
    <source>
        <strain evidence="3 4">JCM 10879</strain>
    </source>
</reference>
<gene>
    <name evidence="3" type="ORF">C446_13529</name>
</gene>
<feature type="compositionally biased region" description="Basic and acidic residues" evidence="1">
    <location>
        <begin position="110"/>
        <end position="119"/>
    </location>
</feature>
<dbReference type="InterPro" id="IPR025295">
    <property type="entry name" value="eCIS_core_dom"/>
</dbReference>
<feature type="domain" description="eCIS core" evidence="2">
    <location>
        <begin position="3"/>
        <end position="58"/>
    </location>
</feature>
<comment type="caution">
    <text evidence="3">The sequence shown here is derived from an EMBL/GenBank/DDBJ whole genome shotgun (WGS) entry which is preliminary data.</text>
</comment>
<organism evidence="3 4">
    <name type="scientific">Halobiforma nitratireducens JCM 10879</name>
    <dbReference type="NCBI Taxonomy" id="1227454"/>
    <lineage>
        <taxon>Archaea</taxon>
        <taxon>Methanobacteriati</taxon>
        <taxon>Methanobacteriota</taxon>
        <taxon>Stenosarchaea group</taxon>
        <taxon>Halobacteria</taxon>
        <taxon>Halobacteriales</taxon>
        <taxon>Natrialbaceae</taxon>
        <taxon>Halobiforma</taxon>
    </lineage>
</organism>
<accession>M0LLX3</accession>
<feature type="compositionally biased region" description="Basic and acidic residues" evidence="1">
    <location>
        <begin position="81"/>
        <end position="90"/>
    </location>
</feature>
<evidence type="ECO:0000259" key="2">
    <source>
        <dbReference type="Pfam" id="PF13699"/>
    </source>
</evidence>
<dbReference type="eggNOG" id="arCOG10869">
    <property type="taxonomic scope" value="Archaea"/>
</dbReference>
<name>M0LLX3_9EURY</name>
<dbReference type="Proteomes" id="UP000011607">
    <property type="component" value="Unassembled WGS sequence"/>
</dbReference>
<dbReference type="EMBL" id="AOMA01000133">
    <property type="protein sequence ID" value="EMA34496.1"/>
    <property type="molecule type" value="Genomic_DNA"/>
</dbReference>
<dbReference type="RefSeq" id="WP_006673607.1">
    <property type="nucleotide sequence ID" value="NZ_AOMA01000133.1"/>
</dbReference>
<feature type="region of interest" description="Disordered" evidence="1">
    <location>
        <begin position="78"/>
        <end position="119"/>
    </location>
</feature>
<protein>
    <recommendedName>
        <fullName evidence="2">eCIS core domain-containing protein</fullName>
    </recommendedName>
</protein>
<feature type="non-terminal residue" evidence="3">
    <location>
        <position position="119"/>
    </location>
</feature>
<dbReference type="Pfam" id="PF13699">
    <property type="entry name" value="eCIS_core"/>
    <property type="match status" value="1"/>
</dbReference>
<evidence type="ECO:0000313" key="3">
    <source>
        <dbReference type="EMBL" id="EMA34496.1"/>
    </source>
</evidence>
<sequence>MSVNFSNARVHTGPKAAEAAEAIDAKAFTCDNAIGFNSGEYDPNSPEGQFLLAHVKQQHGGAPISMMPQANADLEIDPDPQLEREADQTAKEALSGEEPLTVSRMGTDVHIQRVAEDEA</sequence>
<dbReference type="AlphaFoldDB" id="M0LLX3"/>
<evidence type="ECO:0000313" key="4">
    <source>
        <dbReference type="Proteomes" id="UP000011607"/>
    </source>
</evidence>
<evidence type="ECO:0000256" key="1">
    <source>
        <dbReference type="SAM" id="MobiDB-lite"/>
    </source>
</evidence>
<dbReference type="STRING" id="1227454.C446_13529"/>
<proteinExistence type="predicted"/>